<comment type="caution">
    <text evidence="2">The sequence shown here is derived from an EMBL/GenBank/DDBJ whole genome shotgun (WGS) entry which is preliminary data.</text>
</comment>
<evidence type="ECO:0000256" key="1">
    <source>
        <dbReference type="ARBA" id="ARBA00022801"/>
    </source>
</evidence>
<dbReference type="EMBL" id="VSSQ01070225">
    <property type="protein sequence ID" value="MPN22072.1"/>
    <property type="molecule type" value="Genomic_DNA"/>
</dbReference>
<dbReference type="PANTHER" id="PTHR35372">
    <property type="entry name" value="ATP BINDING PROTEIN-RELATED"/>
    <property type="match status" value="1"/>
</dbReference>
<gene>
    <name evidence="2" type="ORF">SDC9_169455</name>
</gene>
<dbReference type="GO" id="GO:0004386">
    <property type="term" value="F:helicase activity"/>
    <property type="evidence" value="ECO:0007669"/>
    <property type="project" value="UniProtKB-KW"/>
</dbReference>
<protein>
    <recommendedName>
        <fullName evidence="3">DNA primase/nucleoside triphosphatase C-terminal domain-containing protein</fullName>
    </recommendedName>
</protein>
<dbReference type="AlphaFoldDB" id="A0A645G7X7"/>
<dbReference type="GO" id="GO:0016787">
    <property type="term" value="F:hydrolase activity"/>
    <property type="evidence" value="ECO:0007669"/>
    <property type="project" value="UniProtKB-KW"/>
</dbReference>
<name>A0A645G7X7_9ZZZZ</name>
<keyword evidence="1" id="KW-0378">Hydrolase</keyword>
<evidence type="ECO:0008006" key="3">
    <source>
        <dbReference type="Google" id="ProtNLM"/>
    </source>
</evidence>
<dbReference type="InterPro" id="IPR051620">
    <property type="entry name" value="ORF904-like_C"/>
</dbReference>
<sequence>MLYTNHLPKVGALDSGIWRRLIVIPFNAKIEDKSDIKNYADYLFSNAGEAILAWVIEGAQRVIEMGFVIPLPACVRKAISDYRDENNWLGHFMDECCEIGSDYEAKSGELYSAYRVFCVETGDYIRSTTDFYSALESEGFIKRKTRVGAFIYGLRLTDLSEDNFLR</sequence>
<dbReference type="PANTHER" id="PTHR35372:SF2">
    <property type="entry name" value="SF3 HELICASE DOMAIN-CONTAINING PROTEIN"/>
    <property type="match status" value="1"/>
</dbReference>
<evidence type="ECO:0000313" key="2">
    <source>
        <dbReference type="EMBL" id="MPN22072.1"/>
    </source>
</evidence>
<organism evidence="2">
    <name type="scientific">bioreactor metagenome</name>
    <dbReference type="NCBI Taxonomy" id="1076179"/>
    <lineage>
        <taxon>unclassified sequences</taxon>
        <taxon>metagenomes</taxon>
        <taxon>ecological metagenomes</taxon>
    </lineage>
</organism>
<reference evidence="2" key="1">
    <citation type="submission" date="2019-08" db="EMBL/GenBank/DDBJ databases">
        <authorList>
            <person name="Kucharzyk K."/>
            <person name="Murdoch R.W."/>
            <person name="Higgins S."/>
            <person name="Loffler F."/>
        </authorList>
    </citation>
    <scope>NUCLEOTIDE SEQUENCE</scope>
</reference>
<accession>A0A645G7X7</accession>
<proteinExistence type="predicted"/>